<dbReference type="InterPro" id="IPR014949">
    <property type="entry name" value="DUF1820"/>
</dbReference>
<organism evidence="1 2">
    <name type="scientific">Venatoribacter cucullus</name>
    <dbReference type="NCBI Taxonomy" id="2661630"/>
    <lineage>
        <taxon>Bacteria</taxon>
        <taxon>Pseudomonadati</taxon>
        <taxon>Pseudomonadota</taxon>
        <taxon>Gammaproteobacteria</taxon>
        <taxon>Oceanospirillales</taxon>
        <taxon>Oceanospirillaceae</taxon>
        <taxon>Venatoribacter</taxon>
    </lineage>
</organism>
<accession>A0A9E8FTD9</accession>
<sequence>MSSKDKTEPLYRVVFQQQGEVYEIYARYLYQSDLYGFIELEQLVFGERSALVLDPGEEKLKSTFQGVKRTFIPLPAVIRIDEVDSEGPPRITEALEPDMKSNVTHFPTHFFPPRDDL</sequence>
<evidence type="ECO:0000313" key="2">
    <source>
        <dbReference type="Proteomes" id="UP000596074"/>
    </source>
</evidence>
<keyword evidence="2" id="KW-1185">Reference proteome</keyword>
<dbReference type="Pfam" id="PF08850">
    <property type="entry name" value="DUF1820"/>
    <property type="match status" value="1"/>
</dbReference>
<dbReference type="AlphaFoldDB" id="A0A9E8FTD9"/>
<gene>
    <name evidence="1" type="ORF">GJQ55_10355</name>
</gene>
<dbReference type="KEGG" id="vcw:GJQ55_10355"/>
<dbReference type="EMBL" id="CP046056">
    <property type="protein sequence ID" value="QQD24845.1"/>
    <property type="molecule type" value="Genomic_DNA"/>
</dbReference>
<proteinExistence type="predicted"/>
<protein>
    <submittedName>
        <fullName evidence="1">DUF1820 family protein</fullName>
    </submittedName>
</protein>
<dbReference type="Proteomes" id="UP000596074">
    <property type="component" value="Chromosome"/>
</dbReference>
<reference evidence="1 2" key="1">
    <citation type="submission" date="2019-11" db="EMBL/GenBank/DDBJ databases">
        <title>Venatorbacter sp. nov. a predator of Campylobacter and other Gram-negative bacteria.</title>
        <authorList>
            <person name="Saeedi A."/>
            <person name="Cummings N.J."/>
            <person name="Connerton I.F."/>
            <person name="Connerton P.L."/>
        </authorList>
    </citation>
    <scope>NUCLEOTIDE SEQUENCE [LARGE SCALE GENOMIC DNA]</scope>
    <source>
        <strain evidence="1">XL5</strain>
    </source>
</reference>
<evidence type="ECO:0000313" key="1">
    <source>
        <dbReference type="EMBL" id="QQD24845.1"/>
    </source>
</evidence>
<dbReference type="RefSeq" id="WP_228344905.1">
    <property type="nucleotide sequence ID" value="NZ_CP045550.1"/>
</dbReference>
<name>A0A9E8FTD9_9GAMM</name>